<proteinExistence type="predicted"/>
<dbReference type="GO" id="GO:0070897">
    <property type="term" value="P:transcription preinitiation complex assembly"/>
    <property type="evidence" value="ECO:0007669"/>
    <property type="project" value="InterPro"/>
</dbReference>
<evidence type="ECO:0000256" key="5">
    <source>
        <dbReference type="SAM" id="MobiDB-lite"/>
    </source>
</evidence>
<feature type="compositionally biased region" description="Acidic residues" evidence="5">
    <location>
        <begin position="47"/>
        <end position="60"/>
    </location>
</feature>
<dbReference type="EMBL" id="JBAMIC010000003">
    <property type="protein sequence ID" value="KAK7109036.1"/>
    <property type="molecule type" value="Genomic_DNA"/>
</dbReference>
<gene>
    <name evidence="7" type="ORF">V1264_013153</name>
</gene>
<dbReference type="GO" id="GO:0097550">
    <property type="term" value="C:transcription preinitiation complex"/>
    <property type="evidence" value="ECO:0007669"/>
    <property type="project" value="TreeGrafter"/>
</dbReference>
<dbReference type="Pfam" id="PF21886">
    <property type="entry name" value="BRF2-like_C_cyclin_rpt"/>
    <property type="match status" value="1"/>
</dbReference>
<evidence type="ECO:0000256" key="4">
    <source>
        <dbReference type="ARBA" id="ARBA00023163"/>
    </source>
</evidence>
<evidence type="ECO:0000256" key="3">
    <source>
        <dbReference type="ARBA" id="ARBA00023015"/>
    </source>
</evidence>
<evidence type="ECO:0000259" key="6">
    <source>
        <dbReference type="Pfam" id="PF21886"/>
    </source>
</evidence>
<dbReference type="InterPro" id="IPR000812">
    <property type="entry name" value="TFIIB"/>
</dbReference>
<organism evidence="7 8">
    <name type="scientific">Littorina saxatilis</name>
    <dbReference type="NCBI Taxonomy" id="31220"/>
    <lineage>
        <taxon>Eukaryota</taxon>
        <taxon>Metazoa</taxon>
        <taxon>Spiralia</taxon>
        <taxon>Lophotrochozoa</taxon>
        <taxon>Mollusca</taxon>
        <taxon>Gastropoda</taxon>
        <taxon>Caenogastropoda</taxon>
        <taxon>Littorinimorpha</taxon>
        <taxon>Littorinoidea</taxon>
        <taxon>Littorinidae</taxon>
        <taxon>Littorina</taxon>
    </lineage>
</organism>
<evidence type="ECO:0000256" key="1">
    <source>
        <dbReference type="ARBA" id="ARBA00022771"/>
    </source>
</evidence>
<dbReference type="InterPro" id="IPR054078">
    <property type="entry name" value="BRF2-like_C"/>
</dbReference>
<keyword evidence="4" id="KW-0804">Transcription</keyword>
<accession>A0AAN9GI81</accession>
<name>A0AAN9GI81_9CAEN</name>
<comment type="caution">
    <text evidence="7">The sequence shown here is derived from an EMBL/GenBank/DDBJ whole genome shotgun (WGS) entry which is preliminary data.</text>
</comment>
<feature type="domain" description="BRF2-like C-terminal" evidence="6">
    <location>
        <begin position="291"/>
        <end position="394"/>
    </location>
</feature>
<keyword evidence="1" id="KW-0479">Metal-binding</keyword>
<dbReference type="InterPro" id="IPR036915">
    <property type="entry name" value="Cyclin-like_sf"/>
</dbReference>
<dbReference type="AlphaFoldDB" id="A0AAN9GI81"/>
<dbReference type="Gene3D" id="1.10.472.170">
    <property type="match status" value="1"/>
</dbReference>
<reference evidence="7 8" key="1">
    <citation type="submission" date="2024-02" db="EMBL/GenBank/DDBJ databases">
        <title>Chromosome-scale genome assembly of the rough periwinkle Littorina saxatilis.</title>
        <authorList>
            <person name="De Jode A."/>
            <person name="Faria R."/>
            <person name="Formenti G."/>
            <person name="Sims Y."/>
            <person name="Smith T.P."/>
            <person name="Tracey A."/>
            <person name="Wood J.M.D."/>
            <person name="Zagrodzka Z.B."/>
            <person name="Johannesson K."/>
            <person name="Butlin R.K."/>
            <person name="Leder E.H."/>
        </authorList>
    </citation>
    <scope>NUCLEOTIDE SEQUENCE [LARGE SCALE GENOMIC DNA]</scope>
    <source>
        <strain evidence="7">Snail1</strain>
        <tissue evidence="7">Muscle</tissue>
    </source>
</reference>
<protein>
    <recommendedName>
        <fullName evidence="6">BRF2-like C-terminal domain-containing protein</fullName>
    </recommendedName>
</protein>
<dbReference type="GO" id="GO:0005634">
    <property type="term" value="C:nucleus"/>
    <property type="evidence" value="ECO:0007669"/>
    <property type="project" value="TreeGrafter"/>
</dbReference>
<evidence type="ECO:0000313" key="7">
    <source>
        <dbReference type="EMBL" id="KAK7109036.1"/>
    </source>
</evidence>
<dbReference type="Proteomes" id="UP001374579">
    <property type="component" value="Unassembled WGS sequence"/>
</dbReference>
<keyword evidence="2" id="KW-0862">Zinc</keyword>
<keyword evidence="3" id="KW-0805">Transcription regulation</keyword>
<evidence type="ECO:0000256" key="2">
    <source>
        <dbReference type="ARBA" id="ARBA00022833"/>
    </source>
</evidence>
<keyword evidence="8" id="KW-1185">Reference proteome</keyword>
<keyword evidence="1" id="KW-0863">Zinc-finger</keyword>
<feature type="compositionally biased region" description="Basic and acidic residues" evidence="5">
    <location>
        <begin position="65"/>
        <end position="77"/>
    </location>
</feature>
<feature type="region of interest" description="Disordered" evidence="5">
    <location>
        <begin position="47"/>
        <end position="85"/>
    </location>
</feature>
<sequence length="502" mass="56086">MDNCCRECGDDTLQTQFLATGLVLVCSSCGAVLDRDTDEIEIEILQDEDDYFEGDEDDGTSNDSHAVETDIGDRQVPSDKGSSKVIQTAPLREVQTETVLPVLSCKSCNGNTLVYETINDTEQLVCEDCGYFIEETELVSTQEYTPIAGSSTAYQWARAPKPKFANDAPYIAKGKAESVEVIKDISARLSLRQELTDQAVKMFEDIYPDKKFKGMSNDLKATLGVCCVYSVAKENGVKLTLKTIMRLHAAKTKLFTKALRLIKAISDKPVPYQKISTLPEHILASGRFPSAFLDKTSKLMHVCEKGFVTQGRDIENVIIGVAHLVWISEDIGKRKSVTLKQFCSDHNLPYTIDCRRLQTIIRQLLATLTSHLPYLTEPIRVSKVIYYLNDIIKYGQTAISRASRKDQVSLPQDECRLTAVSIGCQAQLEALPVLGPPSMKLKRRIATDTDQFKLPADLKVSDLDREDVHDSEFSDHEISSYLLTSEEVEVKQDMLKAEKKDK</sequence>
<dbReference type="GO" id="GO:0008270">
    <property type="term" value="F:zinc ion binding"/>
    <property type="evidence" value="ECO:0007669"/>
    <property type="project" value="UniProtKB-KW"/>
</dbReference>
<evidence type="ECO:0000313" key="8">
    <source>
        <dbReference type="Proteomes" id="UP001374579"/>
    </source>
</evidence>
<dbReference type="PANTHER" id="PTHR11618:SF13">
    <property type="entry name" value="TRANSCRIPTION INITIATION FACTOR IIB"/>
    <property type="match status" value="1"/>
</dbReference>
<dbReference type="PANTHER" id="PTHR11618">
    <property type="entry name" value="TRANSCRIPTION INITIATION FACTOR IIB-RELATED"/>
    <property type="match status" value="1"/>
</dbReference>
<dbReference type="SUPFAM" id="SSF47954">
    <property type="entry name" value="Cyclin-like"/>
    <property type="match status" value="1"/>
</dbReference>
<dbReference type="SUPFAM" id="SSF57783">
    <property type="entry name" value="Zinc beta-ribbon"/>
    <property type="match status" value="1"/>
</dbReference>